<evidence type="ECO:0000313" key="4">
    <source>
        <dbReference type="Proteomes" id="UP000001449"/>
    </source>
</evidence>
<keyword evidence="4" id="KW-1185">Reference proteome</keyword>
<dbReference type="GO" id="GO:0005768">
    <property type="term" value="C:endosome"/>
    <property type="evidence" value="ECO:0000318"/>
    <property type="project" value="GO_Central"/>
</dbReference>
<dbReference type="Gene3D" id="1.20.1270.60">
    <property type="entry name" value="Arfaptin homology (AH) domain/BAR domain"/>
    <property type="match status" value="1"/>
</dbReference>
<dbReference type="PaxDb" id="35128-Thaps262863"/>
<dbReference type="eggNOG" id="KOG2273">
    <property type="taxonomic scope" value="Eukaryota"/>
</dbReference>
<protein>
    <submittedName>
        <fullName evidence="3">Sorting nexin</fullName>
    </submittedName>
</protein>
<dbReference type="SUPFAM" id="SSF64268">
    <property type="entry name" value="PX domain"/>
    <property type="match status" value="1"/>
</dbReference>
<dbReference type="PANTHER" id="PTHR10555:SF170">
    <property type="entry name" value="FI18122P1"/>
    <property type="match status" value="1"/>
</dbReference>
<dbReference type="SUPFAM" id="SSF103657">
    <property type="entry name" value="BAR/IMD domain-like"/>
    <property type="match status" value="1"/>
</dbReference>
<evidence type="ECO:0000256" key="1">
    <source>
        <dbReference type="SAM" id="Coils"/>
    </source>
</evidence>
<feature type="coiled-coil region" evidence="1">
    <location>
        <begin position="336"/>
        <end position="367"/>
    </location>
</feature>
<dbReference type="InParanoid" id="B8C5U8"/>
<dbReference type="InterPro" id="IPR036871">
    <property type="entry name" value="PX_dom_sf"/>
</dbReference>
<gene>
    <name evidence="3" type="ORF">THAPSDRAFT_262863</name>
</gene>
<dbReference type="Gene3D" id="3.30.1520.10">
    <property type="entry name" value="Phox-like domain"/>
    <property type="match status" value="1"/>
</dbReference>
<dbReference type="Proteomes" id="UP000001449">
    <property type="component" value="Chromosome 6"/>
</dbReference>
<keyword evidence="1" id="KW-0175">Coiled coil</keyword>
<reference evidence="3 4" key="1">
    <citation type="journal article" date="2004" name="Science">
        <title>The genome of the diatom Thalassiosira pseudonana: ecology, evolution, and metabolism.</title>
        <authorList>
            <person name="Armbrust E.V."/>
            <person name="Berges J.A."/>
            <person name="Bowler C."/>
            <person name="Green B.R."/>
            <person name="Martinez D."/>
            <person name="Putnam N.H."/>
            <person name="Zhou S."/>
            <person name="Allen A.E."/>
            <person name="Apt K.E."/>
            <person name="Bechner M."/>
            <person name="Brzezinski M.A."/>
            <person name="Chaal B.K."/>
            <person name="Chiovitti A."/>
            <person name="Davis A.K."/>
            <person name="Demarest M.S."/>
            <person name="Detter J.C."/>
            <person name="Glavina T."/>
            <person name="Goodstein D."/>
            <person name="Hadi M.Z."/>
            <person name="Hellsten U."/>
            <person name="Hildebrand M."/>
            <person name="Jenkins B.D."/>
            <person name="Jurka J."/>
            <person name="Kapitonov V.V."/>
            <person name="Kroger N."/>
            <person name="Lau W.W."/>
            <person name="Lane T.W."/>
            <person name="Larimer F.W."/>
            <person name="Lippmeier J.C."/>
            <person name="Lucas S."/>
            <person name="Medina M."/>
            <person name="Montsant A."/>
            <person name="Obornik M."/>
            <person name="Parker M.S."/>
            <person name="Palenik B."/>
            <person name="Pazour G.J."/>
            <person name="Richardson P.M."/>
            <person name="Rynearson T.A."/>
            <person name="Saito M.A."/>
            <person name="Schwartz D.C."/>
            <person name="Thamatrakoln K."/>
            <person name="Valentin K."/>
            <person name="Vardi A."/>
            <person name="Wilkerson F.P."/>
            <person name="Rokhsar D.S."/>
        </authorList>
    </citation>
    <scope>NUCLEOTIDE SEQUENCE [LARGE SCALE GENOMIC DNA]</scope>
    <source>
        <strain evidence="3 4">CCMP1335</strain>
    </source>
</reference>
<dbReference type="OMA" id="KYCLSVM"/>
<dbReference type="AlphaFoldDB" id="B8C5U8"/>
<dbReference type="STRING" id="35128.B8C5U8"/>
<dbReference type="InterPro" id="IPR001683">
    <property type="entry name" value="PX_dom"/>
</dbReference>
<name>B8C5U8_THAPS</name>
<dbReference type="GeneID" id="7445949"/>
<feature type="domain" description="PX" evidence="2">
    <location>
        <begin position="13"/>
        <end position="140"/>
    </location>
</feature>
<reference evidence="3 4" key="2">
    <citation type="journal article" date="2008" name="Nature">
        <title>The Phaeodactylum genome reveals the evolutionary history of diatom genomes.</title>
        <authorList>
            <person name="Bowler C."/>
            <person name="Allen A.E."/>
            <person name="Badger J.H."/>
            <person name="Grimwood J."/>
            <person name="Jabbari K."/>
            <person name="Kuo A."/>
            <person name="Maheswari U."/>
            <person name="Martens C."/>
            <person name="Maumus F."/>
            <person name="Otillar R.P."/>
            <person name="Rayko E."/>
            <person name="Salamov A."/>
            <person name="Vandepoele K."/>
            <person name="Beszteri B."/>
            <person name="Gruber A."/>
            <person name="Heijde M."/>
            <person name="Katinka M."/>
            <person name="Mock T."/>
            <person name="Valentin K."/>
            <person name="Verret F."/>
            <person name="Berges J.A."/>
            <person name="Brownlee C."/>
            <person name="Cadoret J.P."/>
            <person name="Chiovitti A."/>
            <person name="Choi C.J."/>
            <person name="Coesel S."/>
            <person name="De Martino A."/>
            <person name="Detter J.C."/>
            <person name="Durkin C."/>
            <person name="Falciatore A."/>
            <person name="Fournet J."/>
            <person name="Haruta M."/>
            <person name="Huysman M.J."/>
            <person name="Jenkins B.D."/>
            <person name="Jiroutova K."/>
            <person name="Jorgensen R.E."/>
            <person name="Joubert Y."/>
            <person name="Kaplan A."/>
            <person name="Kroger N."/>
            <person name="Kroth P.G."/>
            <person name="La Roche J."/>
            <person name="Lindquist E."/>
            <person name="Lommer M."/>
            <person name="Martin-Jezequel V."/>
            <person name="Lopez P.J."/>
            <person name="Lucas S."/>
            <person name="Mangogna M."/>
            <person name="McGinnis K."/>
            <person name="Medlin L.K."/>
            <person name="Montsant A."/>
            <person name="Oudot-Le Secq M.P."/>
            <person name="Napoli C."/>
            <person name="Obornik M."/>
            <person name="Parker M.S."/>
            <person name="Petit J.L."/>
            <person name="Porcel B.M."/>
            <person name="Poulsen N."/>
            <person name="Robison M."/>
            <person name="Rychlewski L."/>
            <person name="Rynearson T.A."/>
            <person name="Schmutz J."/>
            <person name="Shapiro H."/>
            <person name="Siaut M."/>
            <person name="Stanley M."/>
            <person name="Sussman M.R."/>
            <person name="Taylor A.R."/>
            <person name="Vardi A."/>
            <person name="von Dassow P."/>
            <person name="Vyverman W."/>
            <person name="Willis A."/>
            <person name="Wyrwicz L.S."/>
            <person name="Rokhsar D.S."/>
            <person name="Weissenbach J."/>
            <person name="Armbrust E.V."/>
            <person name="Green B.R."/>
            <person name="Van de Peer Y."/>
            <person name="Grigoriev I.V."/>
        </authorList>
    </citation>
    <scope>NUCLEOTIDE SEQUENCE [LARGE SCALE GENOMIC DNA]</scope>
    <source>
        <strain evidence="3 4">CCMP1335</strain>
    </source>
</reference>
<dbReference type="InterPro" id="IPR027267">
    <property type="entry name" value="AH/BAR_dom_sf"/>
</dbReference>
<evidence type="ECO:0000313" key="3">
    <source>
        <dbReference type="EMBL" id="EED91568.1"/>
    </source>
</evidence>
<organism evidence="3 4">
    <name type="scientific">Thalassiosira pseudonana</name>
    <name type="common">Marine diatom</name>
    <name type="synonym">Cyclotella nana</name>
    <dbReference type="NCBI Taxonomy" id="35128"/>
    <lineage>
        <taxon>Eukaryota</taxon>
        <taxon>Sar</taxon>
        <taxon>Stramenopiles</taxon>
        <taxon>Ochrophyta</taxon>
        <taxon>Bacillariophyta</taxon>
        <taxon>Coscinodiscophyceae</taxon>
        <taxon>Thalassiosirophycidae</taxon>
        <taxon>Thalassiosirales</taxon>
        <taxon>Thalassiosiraceae</taxon>
        <taxon>Thalassiosira</taxon>
    </lineage>
</organism>
<dbReference type="Pfam" id="PF00787">
    <property type="entry name" value="PX"/>
    <property type="match status" value="1"/>
</dbReference>
<dbReference type="GO" id="GO:0035091">
    <property type="term" value="F:phosphatidylinositol binding"/>
    <property type="evidence" value="ECO:0000318"/>
    <property type="project" value="GO_Central"/>
</dbReference>
<dbReference type="PANTHER" id="PTHR10555">
    <property type="entry name" value="SORTING NEXIN"/>
    <property type="match status" value="1"/>
</dbReference>
<dbReference type="EMBL" id="CM000643">
    <property type="protein sequence ID" value="EED91568.1"/>
    <property type="molecule type" value="Genomic_DNA"/>
</dbReference>
<dbReference type="Pfam" id="PF09325">
    <property type="entry name" value="Vps5"/>
    <property type="match status" value="1"/>
</dbReference>
<sequence length="478" mass="53515">MQPRLRAHPDESVAYATVSDPVQHTEGLKGKYTVYRIAYDPPPPTADGAVHTSAALFPYATSCYRRYSDFSWLFDHLHKERPGAIVPPLPEKQQVSRFSESFIEDRRFHLEIFLRRVVCNPELKDTECLLVFLGGGDEEFKKAKKDGKEILSNKKSGLKKWIKEKKTTMKGSMIRSPDDAVFEEVEHYISALEAGLKRVDAQATAMMKRDKDASTSLLEFGLGCDALGHIDDEVNGGEGETAKGIGQTFRVVGKTADALSVLSHDHFQREMSCFHEPLRDHLKMVNAVKVALSKRNNRRITYSTCVNQVDSKKASLHKYRITPGMEAKTYSAESSLARAESAVEVARANYEEVSQRVLREVDRFKKENSVVMHETMLEFARSQKEHSEKMNDAWGSLLPQLESVKVAEFTSSSFAQAAASLMERKHGSSLVSSATKQMQEMGMPSYPPPVEPAGNNTNGLESSMLNGAVRYRDLLPEE</sequence>
<dbReference type="FunFam" id="1.20.1270.60:FF:000091">
    <property type="entry name" value="Sorting nexin 1"/>
    <property type="match status" value="1"/>
</dbReference>
<dbReference type="PROSITE" id="PS50195">
    <property type="entry name" value="PX"/>
    <property type="match status" value="1"/>
</dbReference>
<dbReference type="RefSeq" id="XP_002291461.1">
    <property type="nucleotide sequence ID" value="XM_002291425.1"/>
</dbReference>
<dbReference type="InterPro" id="IPR015404">
    <property type="entry name" value="Vps5_C"/>
</dbReference>
<dbReference type="CDD" id="cd07596">
    <property type="entry name" value="BAR_SNX"/>
    <property type="match status" value="1"/>
</dbReference>
<dbReference type="SMART" id="SM00312">
    <property type="entry name" value="PX"/>
    <property type="match status" value="1"/>
</dbReference>
<dbReference type="KEGG" id="tps:THAPSDRAFT_262863"/>
<proteinExistence type="predicted"/>
<evidence type="ECO:0000259" key="2">
    <source>
        <dbReference type="PROSITE" id="PS50195"/>
    </source>
</evidence>
<accession>B8C5U8</accession>
<dbReference type="HOGENOM" id="CLU_022783_1_2_1"/>
<dbReference type="FunFam" id="3.30.1520.10:FF:000118">
    <property type="entry name" value="Sorting nexin"/>
    <property type="match status" value="1"/>
</dbReference>